<dbReference type="AlphaFoldDB" id="A0A512JLS2"/>
<organism evidence="1 2">
    <name type="scientific">Methylobacterium gnaphalii</name>
    <dbReference type="NCBI Taxonomy" id="1010610"/>
    <lineage>
        <taxon>Bacteria</taxon>
        <taxon>Pseudomonadati</taxon>
        <taxon>Pseudomonadota</taxon>
        <taxon>Alphaproteobacteria</taxon>
        <taxon>Hyphomicrobiales</taxon>
        <taxon>Methylobacteriaceae</taxon>
        <taxon>Methylobacterium</taxon>
    </lineage>
</organism>
<gene>
    <name evidence="1" type="ORF">MGN01_27520</name>
</gene>
<sequence>MESRPKIIARCEIDLSPGGRSAPRSGVPGEAVTGCGSEACDTGEAEGLFQGIGASRDGARYHGAGCTSSGPRLVPVLPLFIGSVATAFDMLAGAD</sequence>
<reference evidence="1 2" key="1">
    <citation type="submission" date="2019-07" db="EMBL/GenBank/DDBJ databases">
        <title>Whole genome shotgun sequence of Methylobacterium gnaphalii NBRC 107716.</title>
        <authorList>
            <person name="Hosoyama A."/>
            <person name="Uohara A."/>
            <person name="Ohji S."/>
            <person name="Ichikawa N."/>
        </authorList>
    </citation>
    <scope>NUCLEOTIDE SEQUENCE [LARGE SCALE GENOMIC DNA]</scope>
    <source>
        <strain evidence="1 2">NBRC 107716</strain>
    </source>
</reference>
<evidence type="ECO:0000313" key="2">
    <source>
        <dbReference type="Proteomes" id="UP000321750"/>
    </source>
</evidence>
<accession>A0A512JLS2</accession>
<evidence type="ECO:0000313" key="1">
    <source>
        <dbReference type="EMBL" id="GEP10907.1"/>
    </source>
</evidence>
<dbReference type="EMBL" id="BJZV01000014">
    <property type="protein sequence ID" value="GEP10907.1"/>
    <property type="molecule type" value="Genomic_DNA"/>
</dbReference>
<protein>
    <submittedName>
        <fullName evidence="1">Uncharacterized protein</fullName>
    </submittedName>
</protein>
<dbReference type="Proteomes" id="UP000321750">
    <property type="component" value="Unassembled WGS sequence"/>
</dbReference>
<comment type="caution">
    <text evidence="1">The sequence shown here is derived from an EMBL/GenBank/DDBJ whole genome shotgun (WGS) entry which is preliminary data.</text>
</comment>
<name>A0A512JLS2_9HYPH</name>
<proteinExistence type="predicted"/>
<keyword evidence="2" id="KW-1185">Reference proteome</keyword>